<evidence type="ECO:0000256" key="6">
    <source>
        <dbReference type="ARBA" id="ARBA00022989"/>
    </source>
</evidence>
<feature type="transmembrane region" description="Helical" evidence="8">
    <location>
        <begin position="284"/>
        <end position="303"/>
    </location>
</feature>
<dbReference type="KEGG" id="lcre:Pla8534_33700"/>
<dbReference type="AlphaFoldDB" id="A0A518DUP0"/>
<keyword evidence="3 10" id="KW-0328">Glycosyltransferase</keyword>
<keyword evidence="5 8" id="KW-0812">Transmembrane</keyword>
<evidence type="ECO:0000256" key="5">
    <source>
        <dbReference type="ARBA" id="ARBA00022692"/>
    </source>
</evidence>
<feature type="transmembrane region" description="Helical" evidence="8">
    <location>
        <begin position="404"/>
        <end position="425"/>
    </location>
</feature>
<evidence type="ECO:0000313" key="10">
    <source>
        <dbReference type="EMBL" id="QDU95555.1"/>
    </source>
</evidence>
<feature type="transmembrane region" description="Helical" evidence="8">
    <location>
        <begin position="114"/>
        <end position="139"/>
    </location>
</feature>
<dbReference type="PANTHER" id="PTHR33908">
    <property type="entry name" value="MANNOSYLTRANSFERASE YKCB-RELATED"/>
    <property type="match status" value="1"/>
</dbReference>
<keyword evidence="4 10" id="KW-0808">Transferase</keyword>
<feature type="transmembrane region" description="Helical" evidence="8">
    <location>
        <begin position="160"/>
        <end position="177"/>
    </location>
</feature>
<protein>
    <submittedName>
        <fullName evidence="10">Undecaprenyl phosphate-alpha-4-amino-4-deoxy-L-arabinose arabinosyl transferase</fullName>
        <ecNumber evidence="10">2.4.2.43</ecNumber>
    </submittedName>
</protein>
<dbReference type="Pfam" id="PF13231">
    <property type="entry name" value="PMT_2"/>
    <property type="match status" value="1"/>
</dbReference>
<evidence type="ECO:0000256" key="7">
    <source>
        <dbReference type="ARBA" id="ARBA00023136"/>
    </source>
</evidence>
<organism evidence="10 11">
    <name type="scientific">Lignipirellula cremea</name>
    <dbReference type="NCBI Taxonomy" id="2528010"/>
    <lineage>
        <taxon>Bacteria</taxon>
        <taxon>Pseudomonadati</taxon>
        <taxon>Planctomycetota</taxon>
        <taxon>Planctomycetia</taxon>
        <taxon>Pirellulales</taxon>
        <taxon>Pirellulaceae</taxon>
        <taxon>Lignipirellula</taxon>
    </lineage>
</organism>
<gene>
    <name evidence="10" type="primary">arnT_1</name>
    <name evidence="10" type="ORF">Pla8534_33700</name>
</gene>
<dbReference type="InterPro" id="IPR038731">
    <property type="entry name" value="RgtA/B/C-like"/>
</dbReference>
<reference evidence="10 11" key="1">
    <citation type="submission" date="2019-02" db="EMBL/GenBank/DDBJ databases">
        <title>Deep-cultivation of Planctomycetes and their phenomic and genomic characterization uncovers novel biology.</title>
        <authorList>
            <person name="Wiegand S."/>
            <person name="Jogler M."/>
            <person name="Boedeker C."/>
            <person name="Pinto D."/>
            <person name="Vollmers J."/>
            <person name="Rivas-Marin E."/>
            <person name="Kohn T."/>
            <person name="Peeters S.H."/>
            <person name="Heuer A."/>
            <person name="Rast P."/>
            <person name="Oberbeckmann S."/>
            <person name="Bunk B."/>
            <person name="Jeske O."/>
            <person name="Meyerdierks A."/>
            <person name="Storesund J.E."/>
            <person name="Kallscheuer N."/>
            <person name="Luecker S."/>
            <person name="Lage O.M."/>
            <person name="Pohl T."/>
            <person name="Merkel B.J."/>
            <person name="Hornburger P."/>
            <person name="Mueller R.-W."/>
            <person name="Bruemmer F."/>
            <person name="Labrenz M."/>
            <person name="Spormann A.M."/>
            <person name="Op den Camp H."/>
            <person name="Overmann J."/>
            <person name="Amann R."/>
            <person name="Jetten M.S.M."/>
            <person name="Mascher T."/>
            <person name="Medema M.H."/>
            <person name="Devos D.P."/>
            <person name="Kaster A.-K."/>
            <person name="Ovreas L."/>
            <person name="Rohde M."/>
            <person name="Galperin M.Y."/>
            <person name="Jogler C."/>
        </authorList>
    </citation>
    <scope>NUCLEOTIDE SEQUENCE [LARGE SCALE GENOMIC DNA]</scope>
    <source>
        <strain evidence="10 11">Pla85_3_4</strain>
    </source>
</reference>
<feature type="transmembrane region" description="Helical" evidence="8">
    <location>
        <begin position="376"/>
        <end position="398"/>
    </location>
</feature>
<keyword evidence="6 8" id="KW-1133">Transmembrane helix</keyword>
<accession>A0A518DUP0</accession>
<feature type="transmembrane region" description="Helical" evidence="8">
    <location>
        <begin position="437"/>
        <end position="455"/>
    </location>
</feature>
<feature type="transmembrane region" description="Helical" evidence="8">
    <location>
        <begin position="319"/>
        <end position="337"/>
    </location>
</feature>
<feature type="domain" description="Glycosyltransferase RgtA/B/C/D-like" evidence="9">
    <location>
        <begin position="85"/>
        <end position="243"/>
    </location>
</feature>
<evidence type="ECO:0000256" key="3">
    <source>
        <dbReference type="ARBA" id="ARBA00022676"/>
    </source>
</evidence>
<sequence>MSNTASHMPQEVPPSEPMKSAQGFRWMREPECLLLLGLVLVFYLVRLPDLSLRGEEPRRGQVAIEMLQTGDWITPRQQGTLFFSRPPLQNWIIAGLGVLRGGVDVWAIRLPSSISVLLTCFLIYGYARTFLTATGALLAGASYCTMGQVLELGRLGETEAFYTLVVAGSLILWHWGWTQKWSPLATWSAAYFLAAMGMLAKGPQAPIYFAAAVGLYLLATRNWRALLAPAHFAGILLFAVIWAAWQIPYSLQNGNFATFRMYQNDIAMRFEDTSWLTLVEHLGLFPLEILACLLPWSVLLLVYCRPGFWRGLGSGKSQALFLLGAIAITFPTCWFTPGAKTRYFMPLYPCFALLVGLAAQQCWTTTAAWRHSWSRFQVFLAGTMLVSSIAAIVVTIVWPTETPVLAVLFAIFFSTSCVGLAWATWRTASAETTSQQRIGVLAVSAFIGLMFTGLVTNLQIRGSNDIEQQLTELKEKLPPHTPLVSFDLIDSAFTYHYAEPVELVDPMSDWMASSEYFCFDQHAARRLQEAGLKWEEVGVVSCARTRNEMTERRIIVARRLDGPTTQVARMPATPLLR</sequence>
<dbReference type="RefSeq" id="WP_145054276.1">
    <property type="nucleotide sequence ID" value="NZ_CP036433.1"/>
</dbReference>
<evidence type="ECO:0000256" key="2">
    <source>
        <dbReference type="ARBA" id="ARBA00022475"/>
    </source>
</evidence>
<keyword evidence="11" id="KW-1185">Reference proteome</keyword>
<evidence type="ECO:0000256" key="8">
    <source>
        <dbReference type="SAM" id="Phobius"/>
    </source>
</evidence>
<dbReference type="EMBL" id="CP036433">
    <property type="protein sequence ID" value="QDU95555.1"/>
    <property type="molecule type" value="Genomic_DNA"/>
</dbReference>
<proteinExistence type="predicted"/>
<feature type="transmembrane region" description="Helical" evidence="8">
    <location>
        <begin position="189"/>
        <end position="218"/>
    </location>
</feature>
<evidence type="ECO:0000313" key="11">
    <source>
        <dbReference type="Proteomes" id="UP000317648"/>
    </source>
</evidence>
<feature type="transmembrane region" description="Helical" evidence="8">
    <location>
        <begin position="225"/>
        <end position="245"/>
    </location>
</feature>
<dbReference type="GO" id="GO:0103015">
    <property type="term" value="F:4-amino-4-deoxy-L-arabinose transferase activity"/>
    <property type="evidence" value="ECO:0007669"/>
    <property type="project" value="UniProtKB-EC"/>
</dbReference>
<evidence type="ECO:0000259" key="9">
    <source>
        <dbReference type="Pfam" id="PF13231"/>
    </source>
</evidence>
<evidence type="ECO:0000256" key="1">
    <source>
        <dbReference type="ARBA" id="ARBA00004651"/>
    </source>
</evidence>
<keyword evidence="2" id="KW-1003">Cell membrane</keyword>
<dbReference type="PANTHER" id="PTHR33908:SF11">
    <property type="entry name" value="MEMBRANE PROTEIN"/>
    <property type="match status" value="1"/>
</dbReference>
<dbReference type="Proteomes" id="UP000317648">
    <property type="component" value="Chromosome"/>
</dbReference>
<comment type="subcellular location">
    <subcellularLocation>
        <location evidence="1">Cell membrane</location>
        <topology evidence="1">Multi-pass membrane protein</topology>
    </subcellularLocation>
</comment>
<dbReference type="EC" id="2.4.2.43" evidence="10"/>
<dbReference type="GO" id="GO:0009103">
    <property type="term" value="P:lipopolysaccharide biosynthetic process"/>
    <property type="evidence" value="ECO:0007669"/>
    <property type="project" value="UniProtKB-ARBA"/>
</dbReference>
<name>A0A518DUP0_9BACT</name>
<evidence type="ECO:0000256" key="4">
    <source>
        <dbReference type="ARBA" id="ARBA00022679"/>
    </source>
</evidence>
<feature type="transmembrane region" description="Helical" evidence="8">
    <location>
        <begin position="343"/>
        <end position="364"/>
    </location>
</feature>
<dbReference type="OrthoDB" id="207594at2"/>
<dbReference type="GO" id="GO:0005886">
    <property type="term" value="C:plasma membrane"/>
    <property type="evidence" value="ECO:0007669"/>
    <property type="project" value="UniProtKB-SubCell"/>
</dbReference>
<dbReference type="InterPro" id="IPR050297">
    <property type="entry name" value="LipidA_mod_glycosyltrf_83"/>
</dbReference>
<keyword evidence="7 8" id="KW-0472">Membrane</keyword>